<evidence type="ECO:0000313" key="5">
    <source>
        <dbReference type="Proteomes" id="UP000241848"/>
    </source>
</evidence>
<name>A0A2T2WCE4_9FIRM</name>
<feature type="transmembrane region" description="Helical" evidence="2">
    <location>
        <begin position="43"/>
        <end position="62"/>
    </location>
</feature>
<evidence type="ECO:0000256" key="1">
    <source>
        <dbReference type="SAM" id="MobiDB-lite"/>
    </source>
</evidence>
<dbReference type="EMBL" id="PXYV01000120">
    <property type="protein sequence ID" value="PSR19898.1"/>
    <property type="molecule type" value="Genomic_DNA"/>
</dbReference>
<feature type="transmembrane region" description="Helical" evidence="2">
    <location>
        <begin position="82"/>
        <end position="107"/>
    </location>
</feature>
<feature type="transmembrane region" description="Helical" evidence="2">
    <location>
        <begin position="190"/>
        <end position="212"/>
    </location>
</feature>
<sequence>MSEKEGYELGSVVILWGILSLLSVSFIIFDWPQAPIDTTMHMAFLLVTIFMGPLGLVLYILTVREPLPGTHRQYIAPLWKQAVGSTLHCVAGDSVGIIGAAVIIGLFHSQHISMILNLFIEYVAGFLVGWLIFQSLFMKDMVGGSYLVALRKMFLPEWLSMNGVMAGMIAVMVPWIRLHPAAASPHQGEFWFMMSLALIAGAILAYPLNWWMVAAHLKHGLMSTEPQTTSHEEHVSNHSQQHQHLAHNHDASMSHNMNGHQTQYRKIWYITMWSVGILAASLGAVFI</sequence>
<dbReference type="AlphaFoldDB" id="A0A2T2WCE4"/>
<accession>A0A2T2WCE4</accession>
<comment type="caution">
    <text evidence="4">The sequence shown here is derived from an EMBL/GenBank/DDBJ whole genome shotgun (WGS) entry which is preliminary data.</text>
</comment>
<feature type="transmembrane region" description="Helical" evidence="2">
    <location>
        <begin position="158"/>
        <end position="178"/>
    </location>
</feature>
<dbReference type="Proteomes" id="UP000241848">
    <property type="component" value="Unassembled WGS sequence"/>
</dbReference>
<feature type="transmembrane region" description="Helical" evidence="2">
    <location>
        <begin position="119"/>
        <end position="138"/>
    </location>
</feature>
<keyword evidence="2" id="KW-0472">Membrane</keyword>
<feature type="transmembrane region" description="Helical" evidence="2">
    <location>
        <begin position="12"/>
        <end position="31"/>
    </location>
</feature>
<proteinExistence type="predicted"/>
<feature type="domain" description="DUF4396" evidence="3">
    <location>
        <begin position="79"/>
        <end position="218"/>
    </location>
</feature>
<evidence type="ECO:0000256" key="2">
    <source>
        <dbReference type="SAM" id="Phobius"/>
    </source>
</evidence>
<dbReference type="InterPro" id="IPR025509">
    <property type="entry name" value="DUF4396"/>
</dbReference>
<feature type="region of interest" description="Disordered" evidence="1">
    <location>
        <begin position="226"/>
        <end position="246"/>
    </location>
</feature>
<evidence type="ECO:0000259" key="3">
    <source>
        <dbReference type="Pfam" id="PF14342"/>
    </source>
</evidence>
<keyword evidence="2" id="KW-1133">Transmembrane helix</keyword>
<organism evidence="4 5">
    <name type="scientific">Sulfobacillus acidophilus</name>
    <dbReference type="NCBI Taxonomy" id="53633"/>
    <lineage>
        <taxon>Bacteria</taxon>
        <taxon>Bacillati</taxon>
        <taxon>Bacillota</taxon>
        <taxon>Clostridia</taxon>
        <taxon>Eubacteriales</taxon>
        <taxon>Clostridiales Family XVII. Incertae Sedis</taxon>
        <taxon>Sulfobacillus</taxon>
    </lineage>
</organism>
<feature type="transmembrane region" description="Helical" evidence="2">
    <location>
        <begin position="267"/>
        <end position="286"/>
    </location>
</feature>
<gene>
    <name evidence="4" type="ORF">C7B45_17645</name>
</gene>
<evidence type="ECO:0000313" key="4">
    <source>
        <dbReference type="EMBL" id="PSR19898.1"/>
    </source>
</evidence>
<keyword evidence="2" id="KW-0812">Transmembrane</keyword>
<dbReference type="Pfam" id="PF14342">
    <property type="entry name" value="DUF4396"/>
    <property type="match status" value="1"/>
</dbReference>
<reference evidence="4 5" key="1">
    <citation type="journal article" date="2014" name="BMC Genomics">
        <title>Comparison of environmental and isolate Sulfobacillus genomes reveals diverse carbon, sulfur, nitrogen, and hydrogen metabolisms.</title>
        <authorList>
            <person name="Justice N.B."/>
            <person name="Norman A."/>
            <person name="Brown C.T."/>
            <person name="Singh A."/>
            <person name="Thomas B.C."/>
            <person name="Banfield J.F."/>
        </authorList>
    </citation>
    <scope>NUCLEOTIDE SEQUENCE [LARGE SCALE GENOMIC DNA]</scope>
    <source>
        <strain evidence="4">AMDSBA3</strain>
    </source>
</reference>
<protein>
    <recommendedName>
        <fullName evidence="3">DUF4396 domain-containing protein</fullName>
    </recommendedName>
</protein>